<feature type="transmembrane region" description="Helical" evidence="7">
    <location>
        <begin position="339"/>
        <end position="364"/>
    </location>
</feature>
<reference evidence="9 10" key="1">
    <citation type="submission" date="2024-02" db="EMBL/GenBank/DDBJ databases">
        <authorList>
            <person name="Chen Y."/>
            <person name="Shah S."/>
            <person name="Dougan E. K."/>
            <person name="Thang M."/>
            <person name="Chan C."/>
        </authorList>
    </citation>
    <scope>NUCLEOTIDE SEQUENCE [LARGE SCALE GENOMIC DNA]</scope>
</reference>
<evidence type="ECO:0000256" key="6">
    <source>
        <dbReference type="SAM" id="MobiDB-lite"/>
    </source>
</evidence>
<accession>A0ABP0MXE7</accession>
<feature type="transmembrane region" description="Helical" evidence="7">
    <location>
        <begin position="156"/>
        <end position="178"/>
    </location>
</feature>
<comment type="subcellular location">
    <subcellularLocation>
        <location evidence="1">Membrane</location>
        <topology evidence="1">Multi-pass membrane protein</topology>
    </subcellularLocation>
</comment>
<dbReference type="Gene3D" id="1.10.238.10">
    <property type="entry name" value="EF-hand"/>
    <property type="match status" value="1"/>
</dbReference>
<protein>
    <submittedName>
        <fullName evidence="9">Dihydropyridine-sensitive L-type skeletal muscle calcium channel subunit alpha-1</fullName>
    </submittedName>
</protein>
<evidence type="ECO:0000256" key="7">
    <source>
        <dbReference type="SAM" id="Phobius"/>
    </source>
</evidence>
<keyword evidence="10" id="KW-1185">Reference proteome</keyword>
<dbReference type="SUPFAM" id="SSF47473">
    <property type="entry name" value="EF-hand"/>
    <property type="match status" value="1"/>
</dbReference>
<evidence type="ECO:0000256" key="3">
    <source>
        <dbReference type="ARBA" id="ARBA00022837"/>
    </source>
</evidence>
<sequence>MANFSEGGELRALLEKQHQELLRRLDVQDVLLSEMRRSWALPKDVPNGLASEMSLENYKPRRASVTSAAEAAQAEAAKKVPQSPQTEDIQKFRRDPSMRSAKKGEESSCLSKLVKHRLFESFFGVVVLTNAIFIGIDVDLSARETSRPMALRVMQYIYAVLFTSELLLRLCAAGGHFLRTEDWAWNLLDVLVVLSSLWDVAVDIISIVGTTSVESIAGVSSLKSFRIIRLTRLLRTVQFVRIFRFVIALRILVTSILHTMKALVWALFLLLLIVYVFAVLFTQVISDYFENGGHMTGPELDAAQRYFGSLTDSVLALCLSISNGVSWELVLMPIKKLGTVWVLCFLGYMSFTYFCVLNVVTAVFCQSAIESAQNDQITMMQAMLMNKEQHLQKIQLLFEQLGSDDSEVITLKIFEENINSPEVRAYFEALGLDVWDAWSFFKLLDSDGGGSVDVEEFFMGCLRFRGSAKAMDVGKVIQDQASLMKHQSRFQKIMEVELRRLQLQLSELQTSLHRDGGSVRPLSFEDEDAAVWSPLRWTGSE</sequence>
<keyword evidence="5 7" id="KW-0472">Membrane</keyword>
<name>A0ABP0MXE7_9DINO</name>
<evidence type="ECO:0000256" key="4">
    <source>
        <dbReference type="ARBA" id="ARBA00022989"/>
    </source>
</evidence>
<evidence type="ECO:0000313" key="9">
    <source>
        <dbReference type="EMBL" id="CAK9055384.1"/>
    </source>
</evidence>
<feature type="compositionally biased region" description="Basic and acidic residues" evidence="6">
    <location>
        <begin position="88"/>
        <end position="103"/>
    </location>
</feature>
<keyword evidence="3" id="KW-0106">Calcium</keyword>
<dbReference type="Gene3D" id="1.10.287.70">
    <property type="match status" value="1"/>
</dbReference>
<feature type="domain" description="Ion transport" evidence="8">
    <location>
        <begin position="116"/>
        <end position="364"/>
    </location>
</feature>
<dbReference type="InterPro" id="IPR043203">
    <property type="entry name" value="VGCC_Ca_Na"/>
</dbReference>
<dbReference type="PANTHER" id="PTHR10037">
    <property type="entry name" value="VOLTAGE-GATED CATION CHANNEL CALCIUM AND SODIUM"/>
    <property type="match status" value="1"/>
</dbReference>
<gene>
    <name evidence="9" type="ORF">SCF082_LOCUS29958</name>
</gene>
<dbReference type="InterPro" id="IPR018247">
    <property type="entry name" value="EF_Hand_1_Ca_BS"/>
</dbReference>
<dbReference type="PROSITE" id="PS00018">
    <property type="entry name" value="EF_HAND_1"/>
    <property type="match status" value="1"/>
</dbReference>
<dbReference type="PANTHER" id="PTHR10037:SF62">
    <property type="entry name" value="SODIUM CHANNEL PROTEIN 60E"/>
    <property type="match status" value="1"/>
</dbReference>
<feature type="region of interest" description="Disordered" evidence="6">
    <location>
        <begin position="75"/>
        <end position="103"/>
    </location>
</feature>
<dbReference type="Proteomes" id="UP001642464">
    <property type="component" value="Unassembled WGS sequence"/>
</dbReference>
<keyword evidence="4 7" id="KW-1133">Transmembrane helix</keyword>
<feature type="transmembrane region" description="Helical" evidence="7">
    <location>
        <begin position="118"/>
        <end position="136"/>
    </location>
</feature>
<evidence type="ECO:0000313" key="10">
    <source>
        <dbReference type="Proteomes" id="UP001642464"/>
    </source>
</evidence>
<proteinExistence type="predicted"/>
<comment type="caution">
    <text evidence="9">The sequence shown here is derived from an EMBL/GenBank/DDBJ whole genome shotgun (WGS) entry which is preliminary data.</text>
</comment>
<organism evidence="9 10">
    <name type="scientific">Durusdinium trenchii</name>
    <dbReference type="NCBI Taxonomy" id="1381693"/>
    <lineage>
        <taxon>Eukaryota</taxon>
        <taxon>Sar</taxon>
        <taxon>Alveolata</taxon>
        <taxon>Dinophyceae</taxon>
        <taxon>Suessiales</taxon>
        <taxon>Symbiodiniaceae</taxon>
        <taxon>Durusdinium</taxon>
    </lineage>
</organism>
<evidence type="ECO:0000256" key="5">
    <source>
        <dbReference type="ARBA" id="ARBA00023136"/>
    </source>
</evidence>
<evidence type="ECO:0000259" key="8">
    <source>
        <dbReference type="Pfam" id="PF00520"/>
    </source>
</evidence>
<dbReference type="InterPro" id="IPR005821">
    <property type="entry name" value="Ion_trans_dom"/>
</dbReference>
<dbReference type="SUPFAM" id="SSF81324">
    <property type="entry name" value="Voltage-gated potassium channels"/>
    <property type="match status" value="1"/>
</dbReference>
<feature type="transmembrane region" description="Helical" evidence="7">
    <location>
        <begin position="190"/>
        <end position="213"/>
    </location>
</feature>
<evidence type="ECO:0000256" key="1">
    <source>
        <dbReference type="ARBA" id="ARBA00004141"/>
    </source>
</evidence>
<dbReference type="EMBL" id="CAXAMM010024447">
    <property type="protein sequence ID" value="CAK9055384.1"/>
    <property type="molecule type" value="Genomic_DNA"/>
</dbReference>
<feature type="transmembrane region" description="Helical" evidence="7">
    <location>
        <begin position="265"/>
        <end position="286"/>
    </location>
</feature>
<dbReference type="InterPro" id="IPR011992">
    <property type="entry name" value="EF-hand-dom_pair"/>
</dbReference>
<keyword evidence="2 7" id="KW-0812">Transmembrane</keyword>
<evidence type="ECO:0000256" key="2">
    <source>
        <dbReference type="ARBA" id="ARBA00022692"/>
    </source>
</evidence>
<dbReference type="InterPro" id="IPR027359">
    <property type="entry name" value="Volt_channel_dom_sf"/>
</dbReference>
<dbReference type="Gene3D" id="1.20.120.350">
    <property type="entry name" value="Voltage-gated potassium channels. Chain C"/>
    <property type="match status" value="1"/>
</dbReference>
<dbReference type="Pfam" id="PF00520">
    <property type="entry name" value="Ion_trans"/>
    <property type="match status" value="1"/>
</dbReference>